<dbReference type="CDD" id="cd18186">
    <property type="entry name" value="BTB_POZ_ZBTB_KLHL-like"/>
    <property type="match status" value="1"/>
</dbReference>
<dbReference type="Pfam" id="PF07707">
    <property type="entry name" value="BACK"/>
    <property type="match status" value="1"/>
</dbReference>
<comment type="pathway">
    <text evidence="1">Protein modification; protein ubiquitination.</text>
</comment>
<dbReference type="Gene3D" id="1.25.40.420">
    <property type="match status" value="1"/>
</dbReference>
<dbReference type="Proteomes" id="UP000612055">
    <property type="component" value="Unassembled WGS sequence"/>
</dbReference>
<evidence type="ECO:0000256" key="1">
    <source>
        <dbReference type="ARBA" id="ARBA00004906"/>
    </source>
</evidence>
<gene>
    <name evidence="3" type="ORF">HYH03_017027</name>
</gene>
<evidence type="ECO:0000313" key="4">
    <source>
        <dbReference type="Proteomes" id="UP000612055"/>
    </source>
</evidence>
<dbReference type="Pfam" id="PF00651">
    <property type="entry name" value="BTB"/>
    <property type="match status" value="1"/>
</dbReference>
<reference evidence="3" key="1">
    <citation type="journal article" date="2020" name="bioRxiv">
        <title>Comparative genomics of Chlamydomonas.</title>
        <authorList>
            <person name="Craig R.J."/>
            <person name="Hasan A.R."/>
            <person name="Ness R.W."/>
            <person name="Keightley P.D."/>
        </authorList>
    </citation>
    <scope>NUCLEOTIDE SEQUENCE</scope>
    <source>
        <strain evidence="3">CCAP 11/70</strain>
    </source>
</reference>
<dbReference type="EMBL" id="JAEHOE010000156">
    <property type="protein sequence ID" value="KAG2484145.1"/>
    <property type="molecule type" value="Genomic_DNA"/>
</dbReference>
<evidence type="ECO:0000259" key="2">
    <source>
        <dbReference type="PROSITE" id="PS50097"/>
    </source>
</evidence>
<dbReference type="Gene3D" id="3.30.710.10">
    <property type="entry name" value="Potassium Channel Kv1.1, Chain A"/>
    <property type="match status" value="1"/>
</dbReference>
<organism evidence="3 4">
    <name type="scientific">Edaphochlamys debaryana</name>
    <dbReference type="NCBI Taxonomy" id="47281"/>
    <lineage>
        <taxon>Eukaryota</taxon>
        <taxon>Viridiplantae</taxon>
        <taxon>Chlorophyta</taxon>
        <taxon>core chlorophytes</taxon>
        <taxon>Chlorophyceae</taxon>
        <taxon>CS clade</taxon>
        <taxon>Chlamydomonadales</taxon>
        <taxon>Chlamydomonadales incertae sedis</taxon>
        <taxon>Edaphochlamys</taxon>
    </lineage>
</organism>
<comment type="caution">
    <text evidence="3">The sequence shown here is derived from an EMBL/GenBank/DDBJ whole genome shotgun (WGS) entry which is preliminary data.</text>
</comment>
<dbReference type="OrthoDB" id="538655at2759"/>
<sequence>MPAKSVDGFVASLFGSQDSSDCCVSFCLSQDEVDRPSKRQKLEDAPGGTDAVGVAQAGAHEAGADDDLVGERLPAHSWVLRPGSGFFRAQLERWTGDRAAGSKPVLRVLLGTEADLPHARSAVRFIYTGELSVSSAADLLGVRRLACYLGVEEAVEACDAALCPLAAGPFGPLAGVVEVCSCRHLLPERGSNAASAELIDALRGSCQAQLAEYSGVADTQFTAPGGAKVQLGELLVWVFPDAPSVLSDPAAKARALQLTAASLEALLTCDAFGTDNEASVLLLLAEWLALHPEAFSQYRHRLCHCIRLNQLSSAYLQGVLPLLTWFPLMVDEHRLLCQYWAASDSRERECILKLVEKTRGKWPPSWTSDAPRPAVRHDVARSYEWHISEGELGAALGAVERGQTMYKSATFGHGSSRPVANGFEFYPELELKPGSDVAGVFVVCGLPSALQCSGAAVGAVRPGALRLVVRQGACGSGDGGVVEGKAAFTHPFSGQQHWFPGRTLGKTAALPLLTALAGSAPRPLLSRWSPYLHEGRISGTLEWLGPQGAAQG</sequence>
<proteinExistence type="predicted"/>
<dbReference type="InterPro" id="IPR011333">
    <property type="entry name" value="SKP1/BTB/POZ_sf"/>
</dbReference>
<dbReference type="SUPFAM" id="SSF54695">
    <property type="entry name" value="POZ domain"/>
    <property type="match status" value="1"/>
</dbReference>
<evidence type="ECO:0000313" key="3">
    <source>
        <dbReference type="EMBL" id="KAG2484145.1"/>
    </source>
</evidence>
<keyword evidence="4" id="KW-1185">Reference proteome</keyword>
<dbReference type="InterPro" id="IPR011705">
    <property type="entry name" value="BACK"/>
</dbReference>
<dbReference type="PROSITE" id="PS50097">
    <property type="entry name" value="BTB"/>
    <property type="match status" value="1"/>
</dbReference>
<accession>A0A835XNG9</accession>
<dbReference type="AlphaFoldDB" id="A0A835XNG9"/>
<feature type="domain" description="BTB" evidence="2">
    <location>
        <begin position="49"/>
        <end position="135"/>
    </location>
</feature>
<dbReference type="InterPro" id="IPR000210">
    <property type="entry name" value="BTB/POZ_dom"/>
</dbReference>
<protein>
    <recommendedName>
        <fullName evidence="2">BTB domain-containing protein</fullName>
    </recommendedName>
</protein>
<name>A0A835XNG9_9CHLO</name>